<dbReference type="InterPro" id="IPR001795">
    <property type="entry name" value="RNA-dir_pol_luteovirus"/>
</dbReference>
<dbReference type="SUPFAM" id="SSF56672">
    <property type="entry name" value="DNA/RNA polymerases"/>
    <property type="match status" value="1"/>
</dbReference>
<sequence>MVMSLEDQMVDRILMKTWHDTEAVHVLDIPGKSGWSPIPSGYRLFNSTFSGQVLATDCSSFDWTFPAWTAKMLLRLRLEQMTVEDPQYQAMVTARWKQVLRDAVLQLPDGTRVQQQGVGIMKSGWYRTIAENSSAQVLINQLAWLRSGNPGPLPTIWTMGDDVILAWDDKYDQVAFESALATTGVLVKQSSREREFGGFRIEGRKVTPIYGEKHHFLLQYVPPNLRTEVAQAYTMLYALADSPFADTIRRKVTPYSPLPLDACKLWARGVASSTLSQCGTPITAALTML</sequence>
<dbReference type="InterPro" id="IPR043502">
    <property type="entry name" value="DNA/RNA_pol_sf"/>
</dbReference>
<evidence type="ECO:0000256" key="5">
    <source>
        <dbReference type="ARBA" id="ARBA00048744"/>
    </source>
</evidence>
<keyword evidence="2 6" id="KW-0808">Transferase</keyword>
<dbReference type="GO" id="GO:0003968">
    <property type="term" value="F:RNA-directed RNA polymerase activity"/>
    <property type="evidence" value="ECO:0007669"/>
    <property type="project" value="UniProtKB-KW"/>
</dbReference>
<evidence type="ECO:0000256" key="6">
    <source>
        <dbReference type="RuleBase" id="RU364050"/>
    </source>
</evidence>
<dbReference type="EC" id="2.7.7.48" evidence="6"/>
<dbReference type="Pfam" id="PF02123">
    <property type="entry name" value="RdRP_4"/>
    <property type="match status" value="1"/>
</dbReference>
<keyword evidence="3 6" id="KW-0548">Nucleotidyltransferase</keyword>
<dbReference type="GO" id="GO:0000166">
    <property type="term" value="F:nucleotide binding"/>
    <property type="evidence" value="ECO:0007669"/>
    <property type="project" value="UniProtKB-KW"/>
</dbReference>
<comment type="catalytic activity">
    <reaction evidence="5 6">
        <text>RNA(n) + a ribonucleoside 5'-triphosphate = RNA(n+1) + diphosphate</text>
        <dbReference type="Rhea" id="RHEA:21248"/>
        <dbReference type="Rhea" id="RHEA-COMP:14527"/>
        <dbReference type="Rhea" id="RHEA-COMP:17342"/>
        <dbReference type="ChEBI" id="CHEBI:33019"/>
        <dbReference type="ChEBI" id="CHEBI:61557"/>
        <dbReference type="ChEBI" id="CHEBI:140395"/>
        <dbReference type="EC" id="2.7.7.48"/>
    </reaction>
</comment>
<evidence type="ECO:0000313" key="7">
    <source>
        <dbReference type="EMBL" id="DBA56726.1"/>
    </source>
</evidence>
<keyword evidence="1 6" id="KW-0696">RNA-directed RNA polymerase</keyword>
<reference evidence="7" key="1">
    <citation type="journal article" date="2024" name="Microb. Genom.">
        <title>The hidden RNA viruses in Blattodea (cockroach and termite).</title>
        <authorList>
            <person name="Fan J."/>
            <person name="Jiang S."/>
            <person name="Li W."/>
            <person name="Li J."/>
            <person name="Pang R."/>
            <person name="Wu H."/>
        </authorList>
    </citation>
    <scope>NUCLEOTIDE SEQUENCE</scope>
    <source>
        <strain evidence="7">AUS2014-1</strain>
    </source>
</reference>
<protein>
    <recommendedName>
        <fullName evidence="6">RNA-directed RNA polymerase</fullName>
        <ecNumber evidence="6">2.7.7.48</ecNumber>
    </recommendedName>
</protein>
<evidence type="ECO:0000256" key="1">
    <source>
        <dbReference type="ARBA" id="ARBA00022484"/>
    </source>
</evidence>
<name>A0AAT9JAI4_9VIRU</name>
<organism evidence="7">
    <name type="scientific">Cryptotermes secundus sobeli-like virus 1</name>
    <dbReference type="NCBI Taxonomy" id="3133510"/>
    <lineage>
        <taxon>Viruses</taxon>
        <taxon>Riboviria</taxon>
        <taxon>Orthornavirae</taxon>
        <taxon>Pisuviricota</taxon>
        <taxon>Pisoniviricetes</taxon>
        <taxon>Sobelivirales</taxon>
    </lineage>
</organism>
<evidence type="ECO:0000256" key="2">
    <source>
        <dbReference type="ARBA" id="ARBA00022679"/>
    </source>
</evidence>
<proteinExistence type="predicted"/>
<dbReference type="GO" id="GO:0006351">
    <property type="term" value="P:DNA-templated transcription"/>
    <property type="evidence" value="ECO:0007669"/>
    <property type="project" value="InterPro"/>
</dbReference>
<keyword evidence="4 6" id="KW-0547">Nucleotide-binding</keyword>
<evidence type="ECO:0000256" key="3">
    <source>
        <dbReference type="ARBA" id="ARBA00022695"/>
    </source>
</evidence>
<dbReference type="EMBL" id="BK067185">
    <property type="protein sequence ID" value="DBA56726.1"/>
    <property type="molecule type" value="Genomic_RNA"/>
</dbReference>
<dbReference type="GO" id="GO:0003723">
    <property type="term" value="F:RNA binding"/>
    <property type="evidence" value="ECO:0007669"/>
    <property type="project" value="InterPro"/>
</dbReference>
<keyword evidence="6" id="KW-0693">Viral RNA replication</keyword>
<accession>A0AAT9JAI4</accession>
<evidence type="ECO:0000256" key="4">
    <source>
        <dbReference type="ARBA" id="ARBA00022741"/>
    </source>
</evidence>